<keyword evidence="7" id="KW-0132">Cell division</keyword>
<evidence type="ECO:0000256" key="5">
    <source>
        <dbReference type="SAM" id="MobiDB-lite"/>
    </source>
</evidence>
<feature type="region of interest" description="Disordered" evidence="5">
    <location>
        <begin position="224"/>
        <end position="250"/>
    </location>
</feature>
<comment type="subcellular location">
    <subcellularLocation>
        <location evidence="1">Nucleus</location>
    </subcellularLocation>
</comment>
<dbReference type="GO" id="GO:0051301">
    <property type="term" value="P:cell division"/>
    <property type="evidence" value="ECO:0007669"/>
    <property type="project" value="UniProtKB-KW"/>
</dbReference>
<dbReference type="InterPro" id="IPR031336">
    <property type="entry name" value="CDC73_C"/>
</dbReference>
<dbReference type="FunFam" id="3.40.50.11990:FF:000004">
    <property type="entry name" value="Potential RNA Pol II elongation accessory factor"/>
    <property type="match status" value="1"/>
</dbReference>
<proteinExistence type="inferred from homology"/>
<comment type="similarity">
    <text evidence="2">Belongs to the CDC73 family.</text>
</comment>
<dbReference type="PANTHER" id="PTHR12466">
    <property type="entry name" value="CDC73 DOMAIN PROTEIN"/>
    <property type="match status" value="1"/>
</dbReference>
<feature type="region of interest" description="Disordered" evidence="5">
    <location>
        <begin position="44"/>
        <end position="68"/>
    </location>
</feature>
<dbReference type="GO" id="GO:0000993">
    <property type="term" value="F:RNA polymerase II complex binding"/>
    <property type="evidence" value="ECO:0007669"/>
    <property type="project" value="TreeGrafter"/>
</dbReference>
<dbReference type="Pfam" id="PF05179">
    <property type="entry name" value="CDC73_C"/>
    <property type="match status" value="1"/>
</dbReference>
<evidence type="ECO:0000313" key="8">
    <source>
        <dbReference type="Proteomes" id="UP000184267"/>
    </source>
</evidence>
<evidence type="ECO:0000256" key="1">
    <source>
        <dbReference type="ARBA" id="ARBA00004123"/>
    </source>
</evidence>
<dbReference type="OrthoDB" id="2186602at2759"/>
<dbReference type="Proteomes" id="UP000184267">
    <property type="component" value="Unassembled WGS sequence"/>
</dbReference>
<name>A0A1M2V338_TRAPU</name>
<reference evidence="7 8" key="1">
    <citation type="submission" date="2016-10" db="EMBL/GenBank/DDBJ databases">
        <title>Genome sequence of the basidiomycete white-rot fungus Trametes pubescens.</title>
        <authorList>
            <person name="Makela M.R."/>
            <person name="Granchi Z."/>
            <person name="Peng M."/>
            <person name="De Vries R.P."/>
            <person name="Grigoriev I."/>
            <person name="Riley R."/>
            <person name="Hilden K."/>
        </authorList>
    </citation>
    <scope>NUCLEOTIDE SEQUENCE [LARGE SCALE GENOMIC DNA]</scope>
    <source>
        <strain evidence="7 8">FBCC735</strain>
    </source>
</reference>
<feature type="compositionally biased region" description="Low complexity" evidence="5">
    <location>
        <begin position="44"/>
        <end position="53"/>
    </location>
</feature>
<evidence type="ECO:0000256" key="3">
    <source>
        <dbReference type="ARBA" id="ARBA00023163"/>
    </source>
</evidence>
<feature type="domain" description="Cell division control protein 73 C-terminal" evidence="6">
    <location>
        <begin position="253"/>
        <end position="421"/>
    </location>
</feature>
<dbReference type="PANTHER" id="PTHR12466:SF8">
    <property type="entry name" value="PARAFIBROMIN"/>
    <property type="match status" value="1"/>
</dbReference>
<evidence type="ECO:0000313" key="7">
    <source>
        <dbReference type="EMBL" id="OJT02002.1"/>
    </source>
</evidence>
<accession>A0A1M2V338</accession>
<evidence type="ECO:0000256" key="4">
    <source>
        <dbReference type="ARBA" id="ARBA00023242"/>
    </source>
</evidence>
<feature type="compositionally biased region" description="Low complexity" evidence="5">
    <location>
        <begin position="226"/>
        <end position="237"/>
    </location>
</feature>
<evidence type="ECO:0000256" key="2">
    <source>
        <dbReference type="ARBA" id="ARBA00010427"/>
    </source>
</evidence>
<feature type="compositionally biased region" description="Polar residues" evidence="5">
    <location>
        <begin position="125"/>
        <end position="138"/>
    </location>
</feature>
<comment type="caution">
    <text evidence="7">The sequence shown here is derived from an EMBL/GenBank/DDBJ whole genome shotgun (WGS) entry which is preliminary data.</text>
</comment>
<dbReference type="GO" id="GO:0006368">
    <property type="term" value="P:transcription elongation by RNA polymerase II"/>
    <property type="evidence" value="ECO:0007669"/>
    <property type="project" value="InterPro"/>
</dbReference>
<dbReference type="Gene3D" id="3.40.50.11990">
    <property type="entry name" value="RNA polymerase II accessory factor, Cdc73 C-terminal domain"/>
    <property type="match status" value="1"/>
</dbReference>
<dbReference type="AlphaFoldDB" id="A0A1M2V338"/>
<dbReference type="OMA" id="FRPDYWN"/>
<feature type="region of interest" description="Disordered" evidence="5">
    <location>
        <begin position="125"/>
        <end position="166"/>
    </location>
</feature>
<dbReference type="GO" id="GO:0016593">
    <property type="term" value="C:Cdc73/Paf1 complex"/>
    <property type="evidence" value="ECO:0007669"/>
    <property type="project" value="InterPro"/>
</dbReference>
<keyword evidence="3" id="KW-0804">Transcription</keyword>
<feature type="compositionally biased region" description="Low complexity" evidence="5">
    <location>
        <begin position="143"/>
        <end position="158"/>
    </location>
</feature>
<keyword evidence="8" id="KW-1185">Reference proteome</keyword>
<organism evidence="7 8">
    <name type="scientific">Trametes pubescens</name>
    <name type="common">White-rot fungus</name>
    <dbReference type="NCBI Taxonomy" id="154538"/>
    <lineage>
        <taxon>Eukaryota</taxon>
        <taxon>Fungi</taxon>
        <taxon>Dikarya</taxon>
        <taxon>Basidiomycota</taxon>
        <taxon>Agaricomycotina</taxon>
        <taxon>Agaricomycetes</taxon>
        <taxon>Polyporales</taxon>
        <taxon>Polyporaceae</taxon>
        <taxon>Trametes</taxon>
    </lineage>
</organism>
<gene>
    <name evidence="7" type="ORF">TRAPUB_7536</name>
</gene>
<dbReference type="GO" id="GO:0032968">
    <property type="term" value="P:positive regulation of transcription elongation by RNA polymerase II"/>
    <property type="evidence" value="ECO:0007669"/>
    <property type="project" value="TreeGrafter"/>
</dbReference>
<dbReference type="InterPro" id="IPR007852">
    <property type="entry name" value="Cdc73/Parafibromin"/>
</dbReference>
<keyword evidence="4" id="KW-0539">Nucleus</keyword>
<sequence length="432" mass="48023">MSSETDALLALRKAITSKTSVTFANDAGPVSSLSAATHVVLSSSTTLPKTSPTRLRKPGTSATDPQSNPQDFFTLGAVYLAWLLRDASGAEYMKQVRENGYTVGFVSVTERKAVADWLEEKTQSLSGLVTGEAESTTPPGTPPQSRTTTSLPSTSSFSKGADTTSSPLKRRYVADTADMAVVKKIKANEIELQDRNTVLRGIKPNNFHSVKVAISDKLKKIKDAANARNNSSSSWSSKPTTPDPKLQARKARNQYPIIMISSSPTSLITMYNVRRFLQDAVFEPSQEARARAVSEGNARAEDVIPIYRKRTTIDSSGRETETQTRYFVVDSAEALAKFGADAWDRVVCVMTTGQTWQFRPYKWQEPKTLFHHVKGIYFSWTHDPPNPKIKDWNVTELKIDPSRRHIDKSVLAHFWRILDQWTSTNKPSLMKS</sequence>
<evidence type="ECO:0000259" key="6">
    <source>
        <dbReference type="Pfam" id="PF05179"/>
    </source>
</evidence>
<dbReference type="STRING" id="154538.A0A1M2V338"/>
<dbReference type="InterPro" id="IPR038103">
    <property type="entry name" value="CDC73_C_sf"/>
</dbReference>
<keyword evidence="7" id="KW-0131">Cell cycle</keyword>
<dbReference type="EMBL" id="MNAD01001707">
    <property type="protein sequence ID" value="OJT02002.1"/>
    <property type="molecule type" value="Genomic_DNA"/>
</dbReference>
<protein>
    <submittedName>
        <fullName evidence="7">Cell division control protein 73</fullName>
    </submittedName>
</protein>